<dbReference type="Proteomes" id="UP000226173">
    <property type="component" value="Segment"/>
</dbReference>
<name>A0A1D7SIR9_9CAUD</name>
<feature type="region of interest" description="Disordered" evidence="1">
    <location>
        <begin position="460"/>
        <end position="481"/>
    </location>
</feature>
<accession>A0A1D7SIR9</accession>
<dbReference type="EMBL" id="KX349301">
    <property type="protein sequence ID" value="AOO13935.1"/>
    <property type="molecule type" value="Genomic_DNA"/>
</dbReference>
<evidence type="ECO:0000313" key="3">
    <source>
        <dbReference type="EMBL" id="AOO13935.1"/>
    </source>
</evidence>
<gene>
    <name evidence="2" type="ORF">LIS110610_173</name>
    <name evidence="3" type="ORF">Np450711_173</name>
    <name evidence="4" type="ORF">Sn180910_173</name>
</gene>
<organism evidence="2 7">
    <name type="scientific">Cyanophage S-RIM14</name>
    <dbReference type="NCBI Taxonomy" id="1278423"/>
    <lineage>
        <taxon>Viruses</taxon>
        <taxon>Duplodnaviria</taxon>
        <taxon>Heunggongvirae</taxon>
        <taxon>Uroviricota</taxon>
        <taxon>Caudoviricetes</taxon>
        <taxon>Pantevenvirales</taxon>
        <taxon>Kyanoviridae</taxon>
        <taxon>Ahtivirus</taxon>
        <taxon>Ahtivirus sagseatwo</taxon>
    </lineage>
</organism>
<evidence type="ECO:0000313" key="5">
    <source>
        <dbReference type="Proteomes" id="UP000223576"/>
    </source>
</evidence>
<evidence type="ECO:0000313" key="2">
    <source>
        <dbReference type="EMBL" id="AOO13503.1"/>
    </source>
</evidence>
<feature type="compositionally biased region" description="Basic and acidic residues" evidence="1">
    <location>
        <begin position="462"/>
        <end position="474"/>
    </location>
</feature>
<feature type="region of interest" description="Disordered" evidence="1">
    <location>
        <begin position="516"/>
        <end position="687"/>
    </location>
</feature>
<feature type="compositionally biased region" description="Low complexity" evidence="1">
    <location>
        <begin position="183"/>
        <end position="219"/>
    </location>
</feature>
<feature type="region of interest" description="Disordered" evidence="1">
    <location>
        <begin position="96"/>
        <end position="252"/>
    </location>
</feature>
<feature type="compositionally biased region" description="Basic and acidic residues" evidence="1">
    <location>
        <begin position="96"/>
        <end position="115"/>
    </location>
</feature>
<feature type="compositionally biased region" description="Basic and acidic residues" evidence="1">
    <location>
        <begin position="523"/>
        <end position="545"/>
    </location>
</feature>
<feature type="compositionally biased region" description="Low complexity" evidence="1">
    <location>
        <begin position="119"/>
        <end position="130"/>
    </location>
</feature>
<sequence>MKKGKDLKISGKKKSTIKVNPRSEEIMERHTKLAVESIQSTLKNLRENTNPFDCIDIDDFSDEELLQIAEEVLSEVSDDRLEEICEAIESDLEVISERMDPKEIQRRRDQAKDRLQTGASMKKAAAKSAAGPSRSDRLKSALKSAASKVKTGVKAAGKKATQTAGKVAGEFSAAKQKQKEKSQSGSSNTTTSTPSSSSSSSSNSSSSGEGTSTSQSTGSEPRERKRDKIKRALKKGIGKLARAVSRGSRGVARRMGEEEFKGFGEFVTEGKKSCSKCGKKPSKDCDKCDGKGYVVTHDCSSKVEHAEWGVGQCITEQHTLDEEGNISHYDVQFEHGLEENVSVEVLTTLVSEMHEHAINDDKNQEVLDEKKSEEGFAGQATSYKGVVIKRTESGYEVPRFNITSNSVDSIKAQIDKEMAKSESYQPDSANNYNGPLYAPYTAVEEGKKKGLWANIHAKRKRGEAPAKKGDKDYPETLNVEGYGVGDVDQKLKTDRDGMRVPNTDAAAAKARLLAKAAAKRKAKNEEVVNERGDYWHPDPEKDKKLGGPGANARAREDRAAASKPKEDPKKLRKGESYMDYSKRMKTRKEELELDERTRYAKETGKDPQTGKPSEKGGTIKPGSAMSKVRKSLVGQGLMSSRKKAIQPQGKKKEKGAKGYQGQTPVDRIKGNLARKKAPKPDIGSRFD</sequence>
<feature type="region of interest" description="Disordered" evidence="1">
    <location>
        <begin position="1"/>
        <end position="24"/>
    </location>
</feature>
<feature type="compositionally biased region" description="Basic residues" evidence="1">
    <location>
        <begin position="640"/>
        <end position="654"/>
    </location>
</feature>
<evidence type="ECO:0000313" key="4">
    <source>
        <dbReference type="EMBL" id="AOO14587.1"/>
    </source>
</evidence>
<proteinExistence type="predicted"/>
<feature type="compositionally biased region" description="Basic residues" evidence="1">
    <location>
        <begin position="227"/>
        <end position="237"/>
    </location>
</feature>
<evidence type="ECO:0000313" key="7">
    <source>
        <dbReference type="Proteomes" id="UP000226173"/>
    </source>
</evidence>
<dbReference type="Proteomes" id="UP000223576">
    <property type="component" value="Segment"/>
</dbReference>
<feature type="compositionally biased region" description="Low complexity" evidence="1">
    <location>
        <begin position="141"/>
        <end position="168"/>
    </location>
</feature>
<reference evidence="5 6" key="1">
    <citation type="journal article" date="2016" name="Environ. Microbiol.">
        <title>Genomic diversification of marine cyanophages into stable ecotypes.</title>
        <authorList>
            <person name="Marston M.F."/>
            <person name="Martiny J.B."/>
        </authorList>
    </citation>
    <scope>NUCLEOTIDE SEQUENCE [LARGE SCALE GENOMIC DNA]</scope>
    <source>
        <strain evidence="2">LIS_22_0610</strain>
        <strain evidence="3">Np_45_0711</strain>
        <strain evidence="4">Sn_18_0910</strain>
    </source>
</reference>
<feature type="compositionally biased region" description="Basic and acidic residues" evidence="1">
    <location>
        <begin position="678"/>
        <end position="687"/>
    </location>
</feature>
<evidence type="ECO:0000256" key="1">
    <source>
        <dbReference type="SAM" id="MobiDB-lite"/>
    </source>
</evidence>
<dbReference type="Proteomes" id="UP000224257">
    <property type="component" value="Segment"/>
</dbReference>
<dbReference type="EMBL" id="KX349299">
    <property type="protein sequence ID" value="AOO13503.1"/>
    <property type="molecule type" value="Genomic_DNA"/>
</dbReference>
<evidence type="ECO:0000313" key="6">
    <source>
        <dbReference type="Proteomes" id="UP000224257"/>
    </source>
</evidence>
<feature type="compositionally biased region" description="Basic and acidic residues" evidence="1">
    <location>
        <begin position="553"/>
        <end position="605"/>
    </location>
</feature>
<dbReference type="EMBL" id="KX349304">
    <property type="protein sequence ID" value="AOO14587.1"/>
    <property type="molecule type" value="Genomic_DNA"/>
</dbReference>
<protein>
    <submittedName>
        <fullName evidence="2">Uncharacterized protein</fullName>
    </submittedName>
</protein>